<proteinExistence type="predicted"/>
<dbReference type="AlphaFoldDB" id="A0A1L1PHY8"/>
<protein>
    <recommendedName>
        <fullName evidence="4">DUF2303 family protein</fullName>
    </recommendedName>
</protein>
<evidence type="ECO:0008006" key="4">
    <source>
        <dbReference type="Google" id="ProtNLM"/>
    </source>
</evidence>
<keyword evidence="1" id="KW-0175">Coiled coil</keyword>
<sequence length="266" mass="29651">MSTEAPQRPDTSSAATNVPELFAEIEAGMFDRALSTALSQVAGGVTTHEKKGKVTLELNFEHIKGTSQVRVAHTIKYSKPTRVGKSSEEMAGAVVLHVGRFGRLTIGQPSLFDESRQQQAMVEFFEDWIDYCKFMSEEYLALDPRHAIAALRHLTIETARKAESKVGNLSAEASAFERVKADSPDMIPVFIEFTTVPYLHLQSHTFKLRLAIHTPNDKAPQIGLQIRNLEEKKQEMAEEFVELARSCLRFEAPQLPVMVGSYARAS</sequence>
<keyword evidence="3" id="KW-1185">Reference proteome</keyword>
<evidence type="ECO:0000256" key="1">
    <source>
        <dbReference type="SAM" id="Coils"/>
    </source>
</evidence>
<organism evidence="2 3">
    <name type="scientific">Hydrogenophaga intermedia</name>
    <dbReference type="NCBI Taxonomy" id="65786"/>
    <lineage>
        <taxon>Bacteria</taxon>
        <taxon>Pseudomonadati</taxon>
        <taxon>Pseudomonadota</taxon>
        <taxon>Betaproteobacteria</taxon>
        <taxon>Burkholderiales</taxon>
        <taxon>Comamonadaceae</taxon>
        <taxon>Hydrogenophaga</taxon>
    </lineage>
</organism>
<evidence type="ECO:0000313" key="2">
    <source>
        <dbReference type="EMBL" id="CDN87379.1"/>
    </source>
</evidence>
<feature type="coiled-coil region" evidence="1">
    <location>
        <begin position="219"/>
        <end position="246"/>
    </location>
</feature>
<gene>
    <name evidence="2" type="ORF">BN948_01801</name>
</gene>
<reference evidence="3" key="1">
    <citation type="submission" date="2014-02" db="EMBL/GenBank/DDBJ databases">
        <authorList>
            <person name="Gan H."/>
        </authorList>
    </citation>
    <scope>NUCLEOTIDE SEQUENCE [LARGE SCALE GENOMIC DNA]</scope>
    <source>
        <strain evidence="3">S1</strain>
    </source>
</reference>
<dbReference type="Pfam" id="PF10065">
    <property type="entry name" value="DUF2303"/>
    <property type="match status" value="1"/>
</dbReference>
<reference evidence="3" key="2">
    <citation type="submission" date="2014-11" db="EMBL/GenBank/DDBJ databases">
        <title>Draft genome sequence of Hydrogenophaga intermedia S1.</title>
        <authorList>
            <person name="Gan H.M."/>
            <person name="Chew T.H."/>
            <person name="Stolz A."/>
        </authorList>
    </citation>
    <scope>NUCLEOTIDE SEQUENCE [LARGE SCALE GENOMIC DNA]</scope>
    <source>
        <strain evidence="3">S1</strain>
    </source>
</reference>
<evidence type="ECO:0000313" key="3">
    <source>
        <dbReference type="Proteomes" id="UP000028878"/>
    </source>
</evidence>
<dbReference type="InterPro" id="IPR019276">
    <property type="entry name" value="DUF2303"/>
</dbReference>
<dbReference type="RefSeq" id="WP_051756053.1">
    <property type="nucleotide sequence ID" value="NZ_CCAE010000010.1"/>
</dbReference>
<dbReference type="EMBL" id="CCAE010000010">
    <property type="protein sequence ID" value="CDN87379.1"/>
    <property type="molecule type" value="Genomic_DNA"/>
</dbReference>
<accession>A0A1L1PHY8</accession>
<name>A0A1L1PHY8_HYDIT</name>
<dbReference type="Proteomes" id="UP000028878">
    <property type="component" value="Unassembled WGS sequence"/>
</dbReference>